<name>A0A5M6CPX4_9BACT</name>
<comment type="caution">
    <text evidence="1">The sequence shown here is derived from an EMBL/GenBank/DDBJ whole genome shotgun (WGS) entry which is preliminary data.</text>
</comment>
<dbReference type="Proteomes" id="UP000323632">
    <property type="component" value="Unassembled WGS sequence"/>
</dbReference>
<evidence type="ECO:0000313" key="2">
    <source>
        <dbReference type="Proteomes" id="UP000323632"/>
    </source>
</evidence>
<gene>
    <name evidence="1" type="ORF">F0919_05065</name>
</gene>
<dbReference type="RefSeq" id="WP_150031622.1">
    <property type="nucleotide sequence ID" value="NZ_VWSH01000001.1"/>
</dbReference>
<reference evidence="1 2" key="1">
    <citation type="submission" date="2019-09" db="EMBL/GenBank/DDBJ databases">
        <title>Genome sequence and assembly of Taibaiella sp.</title>
        <authorList>
            <person name="Chhetri G."/>
        </authorList>
    </citation>
    <scope>NUCLEOTIDE SEQUENCE [LARGE SCALE GENOMIC DNA]</scope>
    <source>
        <strain evidence="1 2">KVB11</strain>
    </source>
</reference>
<dbReference type="EMBL" id="VWSH01000001">
    <property type="protein sequence ID" value="KAA5537046.1"/>
    <property type="molecule type" value="Genomic_DNA"/>
</dbReference>
<accession>A0A5M6CPX4</accession>
<organism evidence="1 2">
    <name type="scientific">Taibaiella lutea</name>
    <dbReference type="NCBI Taxonomy" id="2608001"/>
    <lineage>
        <taxon>Bacteria</taxon>
        <taxon>Pseudomonadati</taxon>
        <taxon>Bacteroidota</taxon>
        <taxon>Chitinophagia</taxon>
        <taxon>Chitinophagales</taxon>
        <taxon>Chitinophagaceae</taxon>
        <taxon>Taibaiella</taxon>
    </lineage>
</organism>
<proteinExistence type="predicted"/>
<sequence length="166" mass="19594">MSLSNLTPYFIDGINAQFAKDQVDELYQIFREDFIDNPIILNGKKVKVIMKNSKIAQYSCYCETFTHLITKREGQFRLYTCERAEKIHWIKPIIEAHPCSDILYYKWQDNNGICKEHFWHISKKFMVVLRDIDEDSRIVTAFCVEDDSAVTYYDRFKAYKAGTSTC</sequence>
<dbReference type="AlphaFoldDB" id="A0A5M6CPX4"/>
<protein>
    <submittedName>
        <fullName evidence="1">Uncharacterized protein</fullName>
    </submittedName>
</protein>
<keyword evidence="2" id="KW-1185">Reference proteome</keyword>
<evidence type="ECO:0000313" key="1">
    <source>
        <dbReference type="EMBL" id="KAA5537046.1"/>
    </source>
</evidence>